<protein>
    <submittedName>
        <fullName evidence="1">Uncharacterized protein</fullName>
    </submittedName>
</protein>
<dbReference type="RefSeq" id="WP_139799162.1">
    <property type="nucleotide sequence ID" value="NZ_AP022584.1"/>
</dbReference>
<evidence type="ECO:0000313" key="2">
    <source>
        <dbReference type="Proteomes" id="UP000466831"/>
    </source>
</evidence>
<proteinExistence type="predicted"/>
<sequence>MQTAYVDKYIAAVREQATGSAEAAYVHRIELQRAVLKLHRVVATVSGAKRPETLDARLEEDGGIRTASNRMAAIATQICQPSEALDRRWANEWQALRAAVESLEVHIARTKDPAPLI</sequence>
<evidence type="ECO:0000313" key="1">
    <source>
        <dbReference type="EMBL" id="BBY13830.1"/>
    </source>
</evidence>
<gene>
    <name evidence="1" type="ORF">MMARJ_45700</name>
</gene>
<organism evidence="1 2">
    <name type="scientific">Mycobacterium marseillense</name>
    <dbReference type="NCBI Taxonomy" id="701042"/>
    <lineage>
        <taxon>Bacteria</taxon>
        <taxon>Bacillati</taxon>
        <taxon>Actinomycetota</taxon>
        <taxon>Actinomycetes</taxon>
        <taxon>Mycobacteriales</taxon>
        <taxon>Mycobacteriaceae</taxon>
        <taxon>Mycobacterium</taxon>
        <taxon>Mycobacterium avium complex (MAC)</taxon>
    </lineage>
</organism>
<name>A0ABM7JJJ7_9MYCO</name>
<dbReference type="EMBL" id="AP022584">
    <property type="protein sequence ID" value="BBY13830.1"/>
    <property type="molecule type" value="Genomic_DNA"/>
</dbReference>
<reference evidence="1 2" key="1">
    <citation type="journal article" date="2019" name="Emerg. Microbes Infect.">
        <title>Comprehensive subspecies identification of 175 nontuberculous mycobacteria species based on 7547 genomic profiles.</title>
        <authorList>
            <person name="Matsumoto Y."/>
            <person name="Kinjo T."/>
            <person name="Motooka D."/>
            <person name="Nabeya D."/>
            <person name="Jung N."/>
            <person name="Uechi K."/>
            <person name="Horii T."/>
            <person name="Iida T."/>
            <person name="Fujita J."/>
            <person name="Nakamura S."/>
        </authorList>
    </citation>
    <scope>NUCLEOTIDE SEQUENCE [LARGE SCALE GENOMIC DNA]</scope>
    <source>
        <strain evidence="1 2">JCM 17324</strain>
    </source>
</reference>
<keyword evidence="2" id="KW-1185">Reference proteome</keyword>
<dbReference type="Proteomes" id="UP000466831">
    <property type="component" value="Chromosome"/>
</dbReference>
<accession>A0ABM7JJJ7</accession>